<dbReference type="AlphaFoldDB" id="A0A0C3E168"/>
<evidence type="ECO:0000313" key="3">
    <source>
        <dbReference type="Proteomes" id="UP000054321"/>
    </source>
</evidence>
<dbReference type="HOGENOM" id="CLU_852842_0_0_1"/>
<reference evidence="2 3" key="1">
    <citation type="submission" date="2014-04" db="EMBL/GenBank/DDBJ databases">
        <authorList>
            <consortium name="DOE Joint Genome Institute"/>
            <person name="Kuo A."/>
            <person name="Martino E."/>
            <person name="Perotto S."/>
            <person name="Kohler A."/>
            <person name="Nagy L.G."/>
            <person name="Floudas D."/>
            <person name="Copeland A."/>
            <person name="Barry K.W."/>
            <person name="Cichocki N."/>
            <person name="Veneault-Fourrey C."/>
            <person name="LaButti K."/>
            <person name="Lindquist E.A."/>
            <person name="Lipzen A."/>
            <person name="Lundell T."/>
            <person name="Morin E."/>
            <person name="Murat C."/>
            <person name="Sun H."/>
            <person name="Tunlid A."/>
            <person name="Henrissat B."/>
            <person name="Grigoriev I.V."/>
            <person name="Hibbett D.S."/>
            <person name="Martin F."/>
            <person name="Nordberg H.P."/>
            <person name="Cantor M.N."/>
            <person name="Hua S.X."/>
        </authorList>
    </citation>
    <scope>NUCLEOTIDE SEQUENCE [LARGE SCALE GENOMIC DNA]</scope>
    <source>
        <strain evidence="2 3">Zn</strain>
    </source>
</reference>
<keyword evidence="3" id="KW-1185">Reference proteome</keyword>
<proteinExistence type="predicted"/>
<name>A0A0C3E168_OIDMZ</name>
<feature type="compositionally biased region" description="Low complexity" evidence="1">
    <location>
        <begin position="136"/>
        <end position="154"/>
    </location>
</feature>
<dbReference type="Proteomes" id="UP000054321">
    <property type="component" value="Unassembled WGS sequence"/>
</dbReference>
<evidence type="ECO:0000313" key="2">
    <source>
        <dbReference type="EMBL" id="KIN08043.1"/>
    </source>
</evidence>
<feature type="compositionally biased region" description="Polar residues" evidence="1">
    <location>
        <begin position="45"/>
        <end position="55"/>
    </location>
</feature>
<evidence type="ECO:0000256" key="1">
    <source>
        <dbReference type="SAM" id="MobiDB-lite"/>
    </source>
</evidence>
<feature type="compositionally biased region" description="Basic and acidic residues" evidence="1">
    <location>
        <begin position="61"/>
        <end position="71"/>
    </location>
</feature>
<reference evidence="3" key="2">
    <citation type="submission" date="2015-01" db="EMBL/GenBank/DDBJ databases">
        <title>Evolutionary Origins and Diversification of the Mycorrhizal Mutualists.</title>
        <authorList>
            <consortium name="DOE Joint Genome Institute"/>
            <consortium name="Mycorrhizal Genomics Consortium"/>
            <person name="Kohler A."/>
            <person name="Kuo A."/>
            <person name="Nagy L.G."/>
            <person name="Floudas D."/>
            <person name="Copeland A."/>
            <person name="Barry K.W."/>
            <person name="Cichocki N."/>
            <person name="Veneault-Fourrey C."/>
            <person name="LaButti K."/>
            <person name="Lindquist E.A."/>
            <person name="Lipzen A."/>
            <person name="Lundell T."/>
            <person name="Morin E."/>
            <person name="Murat C."/>
            <person name="Riley R."/>
            <person name="Ohm R."/>
            <person name="Sun H."/>
            <person name="Tunlid A."/>
            <person name="Henrissat B."/>
            <person name="Grigoriev I.V."/>
            <person name="Hibbett D.S."/>
            <person name="Martin F."/>
        </authorList>
    </citation>
    <scope>NUCLEOTIDE SEQUENCE [LARGE SCALE GENOMIC DNA]</scope>
    <source>
        <strain evidence="3">Zn</strain>
    </source>
</reference>
<organism evidence="2 3">
    <name type="scientific">Oidiodendron maius (strain Zn)</name>
    <dbReference type="NCBI Taxonomy" id="913774"/>
    <lineage>
        <taxon>Eukaryota</taxon>
        <taxon>Fungi</taxon>
        <taxon>Dikarya</taxon>
        <taxon>Ascomycota</taxon>
        <taxon>Pezizomycotina</taxon>
        <taxon>Leotiomycetes</taxon>
        <taxon>Leotiomycetes incertae sedis</taxon>
        <taxon>Myxotrichaceae</taxon>
        <taxon>Oidiodendron</taxon>
    </lineage>
</organism>
<dbReference type="InParanoid" id="A0A0C3E168"/>
<sequence>MPVQHLDGDLSPLVRKRTTLTSGSVREGHSGSSTPPMGSAPKSRPNYQLGSSSCVTCMMEDSLRQERRDKQAAPLDSAHPDDHRVVSPGSWPPRDANSPCARPPKSATSWGRREERRRGGGSVENESRKEKEKNDSTSLGPRSSSSSSSVVISRASHRTENRFGLRRECSSEREVAIIGDLPCVRLCCPSRVFLLSPSQTTVYHPILRTVPMLAQLTTGLPGRERPALPSVGAHALETRPPRNNCLVRTALSAYPGPRRHVQQGWSSATHAGGPAVQAPLSSAARYRNTVSAPWSLGPPGPCWDAGTLEGWTGPDTTEHAPPLLTG</sequence>
<feature type="compositionally biased region" description="Polar residues" evidence="1">
    <location>
        <begin position="19"/>
        <end position="36"/>
    </location>
</feature>
<feature type="compositionally biased region" description="Basic and acidic residues" evidence="1">
    <location>
        <begin position="125"/>
        <end position="135"/>
    </location>
</feature>
<gene>
    <name evidence="2" type="ORF">OIDMADRAFT_47917</name>
</gene>
<protein>
    <submittedName>
        <fullName evidence="2">Uncharacterized protein</fullName>
    </submittedName>
</protein>
<dbReference type="EMBL" id="KN832870">
    <property type="protein sequence ID" value="KIN08043.1"/>
    <property type="molecule type" value="Genomic_DNA"/>
</dbReference>
<accession>A0A0C3E168</accession>
<feature type="region of interest" description="Disordered" evidence="1">
    <location>
        <begin position="1"/>
        <end position="157"/>
    </location>
</feature>